<keyword evidence="1" id="KW-0732">Signal</keyword>
<reference evidence="2" key="1">
    <citation type="submission" date="2022-08" db="EMBL/GenBank/DDBJ databases">
        <authorList>
            <consortium name="DOE Joint Genome Institute"/>
            <person name="Min B."/>
            <person name="Riley R."/>
            <person name="Sierra-Patev S."/>
            <person name="Naranjo-Ortiz M."/>
            <person name="Looney B."/>
            <person name="Konkel Z."/>
            <person name="Slot J.C."/>
            <person name="Sakamoto Y."/>
            <person name="Steenwyk J.L."/>
            <person name="Rokas A."/>
            <person name="Carro J."/>
            <person name="Camarero S."/>
            <person name="Ferreira P."/>
            <person name="Molpeceres G."/>
            <person name="Ruiz-Duenas F.J."/>
            <person name="Serrano A."/>
            <person name="Henrissat B."/>
            <person name="Drula E."/>
            <person name="Hughes K.W."/>
            <person name="Mata J.L."/>
            <person name="Ishikawa N.K."/>
            <person name="Vargas-Isla R."/>
            <person name="Ushijima S."/>
            <person name="Smith C.A."/>
            <person name="Ahrendt S."/>
            <person name="Andreopoulos W."/>
            <person name="He G."/>
            <person name="Labutti K."/>
            <person name="Lipzen A."/>
            <person name="Ng V."/>
            <person name="Sandor L."/>
            <person name="Barry K."/>
            <person name="Martinez A.T."/>
            <person name="Xiao Y."/>
            <person name="Gibbons J.G."/>
            <person name="Terashima K."/>
            <person name="Hibbett D.S."/>
            <person name="Grigoriev I.V."/>
        </authorList>
    </citation>
    <scope>NUCLEOTIDE SEQUENCE</scope>
    <source>
        <strain evidence="2">Sp2 HRB7682 ss15</strain>
    </source>
</reference>
<evidence type="ECO:0000313" key="2">
    <source>
        <dbReference type="EMBL" id="KAJ4465208.1"/>
    </source>
</evidence>
<feature type="signal peptide" evidence="1">
    <location>
        <begin position="1"/>
        <end position="18"/>
    </location>
</feature>
<feature type="chain" id="PRO_5040870800" evidence="1">
    <location>
        <begin position="19"/>
        <end position="150"/>
    </location>
</feature>
<evidence type="ECO:0000313" key="3">
    <source>
        <dbReference type="Proteomes" id="UP001150238"/>
    </source>
</evidence>
<dbReference type="AlphaFoldDB" id="A0A9W8ZTE8"/>
<evidence type="ECO:0000256" key="1">
    <source>
        <dbReference type="SAM" id="SignalP"/>
    </source>
</evidence>
<name>A0A9W8ZTE8_9AGAR</name>
<protein>
    <submittedName>
        <fullName evidence="2">Uncharacterized protein</fullName>
    </submittedName>
</protein>
<sequence>MFVKTTLAVLALVGSSVAQFCPEALRFGSLASVSPEPIVLGQEVTFTANFTCAIELGYAPVYVDYTLVVPAANNTGYQPPIYFGRRDGPSSGIDTFTVTFDPTYYAFTTYPDAQYEVILTSTYAADSDSYGTTLVSGYTTYGVSLIQASD</sequence>
<gene>
    <name evidence="2" type="ORF">C8J55DRAFT_529231</name>
</gene>
<organism evidence="2 3">
    <name type="scientific">Lentinula lateritia</name>
    <dbReference type="NCBI Taxonomy" id="40482"/>
    <lineage>
        <taxon>Eukaryota</taxon>
        <taxon>Fungi</taxon>
        <taxon>Dikarya</taxon>
        <taxon>Basidiomycota</taxon>
        <taxon>Agaricomycotina</taxon>
        <taxon>Agaricomycetes</taxon>
        <taxon>Agaricomycetidae</taxon>
        <taxon>Agaricales</taxon>
        <taxon>Marasmiineae</taxon>
        <taxon>Omphalotaceae</taxon>
        <taxon>Lentinula</taxon>
    </lineage>
</organism>
<reference evidence="2" key="2">
    <citation type="journal article" date="2023" name="Proc. Natl. Acad. Sci. U.S.A.">
        <title>A global phylogenomic analysis of the shiitake genus Lentinula.</title>
        <authorList>
            <person name="Sierra-Patev S."/>
            <person name="Min B."/>
            <person name="Naranjo-Ortiz M."/>
            <person name="Looney B."/>
            <person name="Konkel Z."/>
            <person name="Slot J.C."/>
            <person name="Sakamoto Y."/>
            <person name="Steenwyk J.L."/>
            <person name="Rokas A."/>
            <person name="Carro J."/>
            <person name="Camarero S."/>
            <person name="Ferreira P."/>
            <person name="Molpeceres G."/>
            <person name="Ruiz-Duenas F.J."/>
            <person name="Serrano A."/>
            <person name="Henrissat B."/>
            <person name="Drula E."/>
            <person name="Hughes K.W."/>
            <person name="Mata J.L."/>
            <person name="Ishikawa N.K."/>
            <person name="Vargas-Isla R."/>
            <person name="Ushijima S."/>
            <person name="Smith C.A."/>
            <person name="Donoghue J."/>
            <person name="Ahrendt S."/>
            <person name="Andreopoulos W."/>
            <person name="He G."/>
            <person name="LaButti K."/>
            <person name="Lipzen A."/>
            <person name="Ng V."/>
            <person name="Riley R."/>
            <person name="Sandor L."/>
            <person name="Barry K."/>
            <person name="Martinez A.T."/>
            <person name="Xiao Y."/>
            <person name="Gibbons J.G."/>
            <person name="Terashima K."/>
            <person name="Grigoriev I.V."/>
            <person name="Hibbett D."/>
        </authorList>
    </citation>
    <scope>NUCLEOTIDE SEQUENCE</scope>
    <source>
        <strain evidence="2">Sp2 HRB7682 ss15</strain>
    </source>
</reference>
<dbReference type="Proteomes" id="UP001150238">
    <property type="component" value="Unassembled WGS sequence"/>
</dbReference>
<comment type="caution">
    <text evidence="2">The sequence shown here is derived from an EMBL/GenBank/DDBJ whole genome shotgun (WGS) entry which is preliminary data.</text>
</comment>
<proteinExistence type="predicted"/>
<dbReference type="EMBL" id="JANVFS010000053">
    <property type="protein sequence ID" value="KAJ4465208.1"/>
    <property type="molecule type" value="Genomic_DNA"/>
</dbReference>
<accession>A0A9W8ZTE8</accession>